<dbReference type="RefSeq" id="WP_002984500.1">
    <property type="nucleotide sequence ID" value="NZ_CP068486.1"/>
</dbReference>
<sequence length="157" mass="18188">MNTEYILKEIKAFSPCKEGFEKAYKDNSIKSLCELFFANSDWALRQNFPSKEVLEKYRGYYEKYGVYYRQSTINKAVNLAIFDSECEIEFTGFDVSEIFIRGKSKITIKASGYSKIFVTILDDSELNLERSENAEVFVYQYGGVVNGDCVVKQKTWD</sequence>
<accession>A0A448B873</accession>
<dbReference type="AlphaFoldDB" id="A0A448B873"/>
<evidence type="ECO:0000313" key="2">
    <source>
        <dbReference type="Proteomes" id="UP000279227"/>
    </source>
</evidence>
<name>A0A448B873_CHRGE</name>
<protein>
    <submittedName>
        <fullName evidence="1">Uncharacterized protein</fullName>
    </submittedName>
</protein>
<gene>
    <name evidence="1" type="ORF">NCTC11432_04356</name>
</gene>
<dbReference type="Proteomes" id="UP000279227">
    <property type="component" value="Chromosome"/>
</dbReference>
<dbReference type="STRING" id="525257.HMPREF0204_11348"/>
<dbReference type="OrthoDB" id="1272783at2"/>
<dbReference type="KEGG" id="cgle:NCTC11432_04356"/>
<proteinExistence type="predicted"/>
<dbReference type="EMBL" id="LR134289">
    <property type="protein sequence ID" value="VEE10732.1"/>
    <property type="molecule type" value="Genomic_DNA"/>
</dbReference>
<reference evidence="1 2" key="1">
    <citation type="submission" date="2018-12" db="EMBL/GenBank/DDBJ databases">
        <authorList>
            <consortium name="Pathogen Informatics"/>
        </authorList>
    </citation>
    <scope>NUCLEOTIDE SEQUENCE [LARGE SCALE GENOMIC DNA]</scope>
    <source>
        <strain evidence="1 2">NCTC11432</strain>
    </source>
</reference>
<organism evidence="1 2">
    <name type="scientific">Chryseobacterium gleum</name>
    <name type="common">Flavobacterium gleum</name>
    <dbReference type="NCBI Taxonomy" id="250"/>
    <lineage>
        <taxon>Bacteria</taxon>
        <taxon>Pseudomonadati</taxon>
        <taxon>Bacteroidota</taxon>
        <taxon>Flavobacteriia</taxon>
        <taxon>Flavobacteriales</taxon>
        <taxon>Weeksellaceae</taxon>
        <taxon>Chryseobacterium group</taxon>
        <taxon>Chryseobacterium</taxon>
    </lineage>
</organism>
<dbReference type="GeneID" id="93023741"/>
<evidence type="ECO:0000313" key="1">
    <source>
        <dbReference type="EMBL" id="VEE10732.1"/>
    </source>
</evidence>